<dbReference type="AlphaFoldDB" id="G0L0U3"/>
<proteinExistence type="predicted"/>
<dbReference type="PANTHER" id="PTHR46211:SF1">
    <property type="entry name" value="GLYCEROPHOSPHODIESTER PHOSPHODIESTERASE, CYTOPLASMIC"/>
    <property type="match status" value="1"/>
</dbReference>
<dbReference type="RefSeq" id="WP_013991752.1">
    <property type="nucleotide sequence ID" value="NC_015844.1"/>
</dbReference>
<dbReference type="OrthoDB" id="9809583at2"/>
<keyword evidence="3" id="KW-1185">Reference proteome</keyword>
<dbReference type="Gene3D" id="3.20.20.190">
    <property type="entry name" value="Phosphatidylinositol (PI) phosphodiesterase"/>
    <property type="match status" value="1"/>
</dbReference>
<feature type="domain" description="GP-PDE" evidence="1">
    <location>
        <begin position="28"/>
        <end position="257"/>
    </location>
</feature>
<dbReference type="InterPro" id="IPR017946">
    <property type="entry name" value="PLC-like_Pdiesterase_TIM-brl"/>
</dbReference>
<dbReference type="PROSITE" id="PS51257">
    <property type="entry name" value="PROKAR_LIPOPROTEIN"/>
    <property type="match status" value="1"/>
</dbReference>
<keyword evidence="2" id="KW-0378">Hydrolase</keyword>
<dbReference type="PATRIC" id="fig|63186.3.peg.368"/>
<dbReference type="KEGG" id="zga:ZOBELLIA_366"/>
<dbReference type="Pfam" id="PF03009">
    <property type="entry name" value="GDPD"/>
    <property type="match status" value="1"/>
</dbReference>
<dbReference type="STRING" id="63186.ZOBELLIA_366"/>
<sequence>MRYIVLLMTMILVGSCSTTKKTVDFSQNKVVAHRGAWKAKNLPENSIASLKEAIRMRCAGSEFDVRMTANDSLIITHDPDYANLEIEESSYEELSKFPLKNGEVLPTLRQYILAGLENNTTTRLVCEIKPSKNKERGLLIAEKVYHLINELNAQHMVVYISFSYDILKRLEELNPEVHTQYLDGSKSPEVLKRDGIDGADYYLSVFKKHPEWITSAKKNRLALNAWTVNEEEDMEWFLKYDFDYITTNEPELLLKKTAQP</sequence>
<evidence type="ECO:0000313" key="3">
    <source>
        <dbReference type="Proteomes" id="UP000008898"/>
    </source>
</evidence>
<reference evidence="3" key="1">
    <citation type="submission" date="2009-07" db="EMBL/GenBank/DDBJ databases">
        <title>Complete genome sequence of Zobellia galactanivorans Dsij.</title>
        <authorList>
            <consortium name="Genoscope - CEA"/>
        </authorList>
    </citation>
    <scope>NUCLEOTIDE SEQUENCE [LARGE SCALE GENOMIC DNA]</scope>
    <source>
        <strain evidence="3">DSM 12802 / CCUG 47099 / CIP 106680 / NCIMB 13871 / Dsij</strain>
    </source>
</reference>
<dbReference type="InterPro" id="IPR030395">
    <property type="entry name" value="GP_PDE_dom"/>
</dbReference>
<protein>
    <submittedName>
        <fullName evidence="2">Glycerophosphoryl diester phosphodiesterase</fullName>
        <ecNumber evidence="2">3.1.4.46</ecNumber>
    </submittedName>
</protein>
<organism evidence="2 3">
    <name type="scientific">Zobellia galactanivorans (strain DSM 12802 / CCUG 47099 / CIP 106680 / NCIMB 13871 / Dsij)</name>
    <dbReference type="NCBI Taxonomy" id="63186"/>
    <lineage>
        <taxon>Bacteria</taxon>
        <taxon>Pseudomonadati</taxon>
        <taxon>Bacteroidota</taxon>
        <taxon>Flavobacteriia</taxon>
        <taxon>Flavobacteriales</taxon>
        <taxon>Flavobacteriaceae</taxon>
        <taxon>Zobellia</taxon>
    </lineage>
</organism>
<dbReference type="SUPFAM" id="SSF51695">
    <property type="entry name" value="PLC-like phosphodiesterases"/>
    <property type="match status" value="1"/>
</dbReference>
<gene>
    <name evidence="2" type="ordered locus">zobellia_366</name>
</gene>
<accession>G0L0U3</accession>
<dbReference type="EMBL" id="FP476056">
    <property type="protein sequence ID" value="CAZ94439.1"/>
    <property type="molecule type" value="Genomic_DNA"/>
</dbReference>
<evidence type="ECO:0000259" key="1">
    <source>
        <dbReference type="PROSITE" id="PS51704"/>
    </source>
</evidence>
<name>G0L0U3_ZOBGA</name>
<dbReference type="GO" id="GO:0008889">
    <property type="term" value="F:glycerophosphodiester phosphodiesterase activity"/>
    <property type="evidence" value="ECO:0007669"/>
    <property type="project" value="UniProtKB-EC"/>
</dbReference>
<evidence type="ECO:0000313" key="2">
    <source>
        <dbReference type="EMBL" id="CAZ94439.1"/>
    </source>
</evidence>
<dbReference type="PANTHER" id="PTHR46211">
    <property type="entry name" value="GLYCEROPHOSPHORYL DIESTER PHOSPHODIESTERASE"/>
    <property type="match status" value="1"/>
</dbReference>
<dbReference type="PROSITE" id="PS51704">
    <property type="entry name" value="GP_PDE"/>
    <property type="match status" value="1"/>
</dbReference>
<dbReference type="HOGENOM" id="CLU_030006_3_5_10"/>
<dbReference type="Proteomes" id="UP000008898">
    <property type="component" value="Chromosome"/>
</dbReference>
<dbReference type="EC" id="3.1.4.46" evidence="2"/>
<dbReference type="GO" id="GO:0006629">
    <property type="term" value="P:lipid metabolic process"/>
    <property type="evidence" value="ECO:0007669"/>
    <property type="project" value="InterPro"/>
</dbReference>
<reference evidence="2 3" key="2">
    <citation type="journal article" date="2012" name="Environ. Microbiol.">
        <title>Characterization of the first alginolytic operons in a marine bacterium: from their emergence in marine Flavobacteriia to their independent transfers to marine Proteobacteria and human gut Bacteroides.</title>
        <authorList>
            <person name="Thomas F."/>
            <person name="Barbeyron T."/>
            <person name="Tonon T."/>
            <person name="Genicot S."/>
            <person name="Czjzek M."/>
            <person name="Michel G."/>
        </authorList>
    </citation>
    <scope>NUCLEOTIDE SEQUENCE [LARGE SCALE GENOMIC DNA]</scope>
    <source>
        <strain evidence="3">DSM 12802 / CCUG 47099 / CIP 106680 / NCIMB 13871 / Dsij</strain>
    </source>
</reference>